<proteinExistence type="inferred from homology"/>
<comment type="caution">
    <text evidence="6">The sequence shown here is derived from an EMBL/GenBank/DDBJ whole genome shotgun (WGS) entry which is preliminary data.</text>
</comment>
<dbReference type="OrthoDB" id="9767214at2"/>
<organism evidence="6 7">
    <name type="scientific">Pseudoduganella dura</name>
    <dbReference type="NCBI Taxonomy" id="321982"/>
    <lineage>
        <taxon>Bacteria</taxon>
        <taxon>Pseudomonadati</taxon>
        <taxon>Pseudomonadota</taxon>
        <taxon>Betaproteobacteria</taxon>
        <taxon>Burkholderiales</taxon>
        <taxon>Oxalobacteraceae</taxon>
        <taxon>Telluria group</taxon>
        <taxon>Pseudoduganella</taxon>
    </lineage>
</organism>
<evidence type="ECO:0000259" key="5">
    <source>
        <dbReference type="PROSITE" id="PS52035"/>
    </source>
</evidence>
<dbReference type="Proteomes" id="UP000431684">
    <property type="component" value="Unassembled WGS sequence"/>
</dbReference>
<evidence type="ECO:0000256" key="2">
    <source>
        <dbReference type="ARBA" id="ARBA00005988"/>
    </source>
</evidence>
<evidence type="ECO:0000256" key="4">
    <source>
        <dbReference type="SAM" id="SignalP"/>
    </source>
</evidence>
<evidence type="ECO:0000256" key="3">
    <source>
        <dbReference type="PROSITE-ProRule" id="PRU01379"/>
    </source>
</evidence>
<evidence type="ECO:0000256" key="1">
    <source>
        <dbReference type="ARBA" id="ARBA00001947"/>
    </source>
</evidence>
<dbReference type="AlphaFoldDB" id="A0A6I3X8N5"/>
<dbReference type="EMBL" id="WNWM01000002">
    <property type="protein sequence ID" value="MUI13174.1"/>
    <property type="molecule type" value="Genomic_DNA"/>
</dbReference>
<reference evidence="6 7" key="1">
    <citation type="submission" date="2019-11" db="EMBL/GenBank/DDBJ databases">
        <title>Draft Genome Sequences of Six Type Strains of the Genus Massilia.</title>
        <authorList>
            <person name="Miess H."/>
            <person name="Frediansyah A."/>
            <person name="Goeker M."/>
            <person name="Gross H."/>
        </authorList>
    </citation>
    <scope>NUCLEOTIDE SEQUENCE [LARGE SCALE GENOMIC DNA]</scope>
    <source>
        <strain evidence="6 7">DSM 17513</strain>
    </source>
</reference>
<dbReference type="GO" id="GO:0005615">
    <property type="term" value="C:extracellular space"/>
    <property type="evidence" value="ECO:0007669"/>
    <property type="project" value="TreeGrafter"/>
</dbReference>
<feature type="signal peptide" evidence="4">
    <location>
        <begin position="1"/>
        <end position="19"/>
    </location>
</feature>
<evidence type="ECO:0000313" key="6">
    <source>
        <dbReference type="EMBL" id="MUI13174.1"/>
    </source>
</evidence>
<dbReference type="PROSITE" id="PS52035">
    <property type="entry name" value="PEPTIDASE_M14"/>
    <property type="match status" value="1"/>
</dbReference>
<dbReference type="GO" id="GO:0006508">
    <property type="term" value="P:proteolysis"/>
    <property type="evidence" value="ECO:0007669"/>
    <property type="project" value="InterPro"/>
</dbReference>
<dbReference type="GO" id="GO:0008270">
    <property type="term" value="F:zinc ion binding"/>
    <property type="evidence" value="ECO:0007669"/>
    <property type="project" value="InterPro"/>
</dbReference>
<keyword evidence="4" id="KW-0732">Signal</keyword>
<dbReference type="SMART" id="SM00631">
    <property type="entry name" value="Zn_pept"/>
    <property type="match status" value="1"/>
</dbReference>
<protein>
    <submittedName>
        <fullName evidence="6">Peptidase M14</fullName>
    </submittedName>
</protein>
<dbReference type="Pfam" id="PF00246">
    <property type="entry name" value="Peptidase_M14"/>
    <property type="match status" value="1"/>
</dbReference>
<dbReference type="Gene3D" id="3.40.630.10">
    <property type="entry name" value="Zn peptidases"/>
    <property type="match status" value="1"/>
</dbReference>
<comment type="similarity">
    <text evidence="2 3">Belongs to the peptidase M14 family.</text>
</comment>
<dbReference type="InterPro" id="IPR000834">
    <property type="entry name" value="Peptidase_M14"/>
</dbReference>
<dbReference type="PANTHER" id="PTHR11705:SF145">
    <property type="entry name" value="PEPTIDASE M14 CARBOXYPEPTIDASE A DOMAIN-CONTAINING PROTEIN"/>
    <property type="match status" value="1"/>
</dbReference>
<comment type="cofactor">
    <cofactor evidence="1">
        <name>Zn(2+)</name>
        <dbReference type="ChEBI" id="CHEBI:29105"/>
    </cofactor>
</comment>
<dbReference type="CDD" id="cd06241">
    <property type="entry name" value="M14-like"/>
    <property type="match status" value="1"/>
</dbReference>
<dbReference type="PANTHER" id="PTHR11705">
    <property type="entry name" value="PROTEASE FAMILY M14 CARBOXYPEPTIDASE A,B"/>
    <property type="match status" value="1"/>
</dbReference>
<gene>
    <name evidence="6" type="ORF">GJV26_11995</name>
</gene>
<feature type="chain" id="PRO_5026073872" evidence="4">
    <location>
        <begin position="20"/>
        <end position="585"/>
    </location>
</feature>
<evidence type="ECO:0000313" key="7">
    <source>
        <dbReference type="Proteomes" id="UP000431684"/>
    </source>
</evidence>
<dbReference type="SUPFAM" id="SSF53187">
    <property type="entry name" value="Zn-dependent exopeptidases"/>
    <property type="match status" value="1"/>
</dbReference>
<keyword evidence="7" id="KW-1185">Reference proteome</keyword>
<feature type="active site" description="Proton donor/acceptor" evidence="3">
    <location>
        <position position="292"/>
    </location>
</feature>
<dbReference type="GO" id="GO:0004181">
    <property type="term" value="F:metallocarboxypeptidase activity"/>
    <property type="evidence" value="ECO:0007669"/>
    <property type="project" value="InterPro"/>
</dbReference>
<name>A0A6I3X8N5_9BURK</name>
<dbReference type="RefSeq" id="WP_155709008.1">
    <property type="nucleotide sequence ID" value="NZ_BMWU01000011.1"/>
</dbReference>
<sequence>MIRTALSLALLAAVPLAHAAPDLTTVSERSGFQATGRYDEVIRLCADFQKAYPKAVRCFEFGRTPEGRPMLALAVSKSGALTAEGAKKKNIPVLLVQGGIHAGEIDGKDAGFLALRRALEGKILPGALDRQVLLFVPVFNVDGHERFGPNNRPNQRGPVEMGWRVTAQNYNLNRDYVKADAPEMQAMLALVNGWDPLAYIDLHVTDGAKFEPDVSIQVEPVHGGDAALREAGTALRDNVIGDLRKQGSDPKHFYISFAKTDEPQSGFVDEMSTARFSTGYFYLRNRFGMLVETHSWKDYPTRVKITYNTIVSLMDQVATHGAGWRKTALAADARAAALAGQDFPLSYKTTDKVQTIDFRGYEYKRVPSDVSGGTWTQYDETKPQLWQVPLREEIVPDLTIKAPGGGYIVPAAQAAIVGAKLTQHGVSFKVLAAAPGKVEVEAFRATKTKLTPQSFEGHQMLAVDGAWSAEAREVGKGALFVPIAQPKARLVMTMLEPRSVDSLLAWGMFTPAFERKEYMEEYVAEEVAREQLKDPAVAAAFRDRLDNDADFAKSPRARLDFFARRHASWDERLNLYPVYRTAQKF</sequence>
<accession>A0A6I3X8N5</accession>
<feature type="domain" description="Peptidase M14" evidence="5">
    <location>
        <begin position="34"/>
        <end position="317"/>
    </location>
</feature>